<dbReference type="Pfam" id="PF13568">
    <property type="entry name" value="OMP_b-brl_2"/>
    <property type="match status" value="1"/>
</dbReference>
<dbReference type="EMBL" id="CP042831">
    <property type="protein sequence ID" value="QEE50838.1"/>
    <property type="molecule type" value="Genomic_DNA"/>
</dbReference>
<organism evidence="2 3">
    <name type="scientific">Flavobacterium alkalisoli</name>
    <dbReference type="NCBI Taxonomy" id="2602769"/>
    <lineage>
        <taxon>Bacteria</taxon>
        <taxon>Pseudomonadati</taxon>
        <taxon>Bacteroidota</taxon>
        <taxon>Flavobacteriia</taxon>
        <taxon>Flavobacteriales</taxon>
        <taxon>Flavobacteriaceae</taxon>
        <taxon>Flavobacterium</taxon>
    </lineage>
</organism>
<sequence>MGLYRTIQKTHIMKKYNFSQFTVKSVMLALALTGFTKIYAQEEKHEFSMYAGGVFSSIYYDLEGGQVDHEHGVQLGLKYSYFLNDNWSIGLGGEYQTYNSNARFDFASASYNAVDFENDSFEFRYNMTSYRENQKLHYVNIPVTVQFETGDGITDFYIAIGAKAGFAIKGEYETTIENVSTSGYYPQYNAELFGPTFMGFGTFSGVRPGKQDLETKIAWSGTLESGVKQYVGDHNSCYIGLFLDYGFNSIADSKEENVVNYPADEMPVNLKYNSVINSSYTKDVRLIAYGIKLRYAFF</sequence>
<protein>
    <submittedName>
        <fullName evidence="2">PorT family protein</fullName>
    </submittedName>
</protein>
<dbReference type="InterPro" id="IPR025665">
    <property type="entry name" value="Beta-barrel_OMP_2"/>
</dbReference>
<evidence type="ECO:0000313" key="3">
    <source>
        <dbReference type="Proteomes" id="UP000321222"/>
    </source>
</evidence>
<gene>
    <name evidence="2" type="ORF">FUA48_14995</name>
</gene>
<accession>A0A5B9FYD3</accession>
<keyword evidence="3" id="KW-1185">Reference proteome</keyword>
<name>A0A5B9FYD3_9FLAO</name>
<feature type="domain" description="Outer membrane protein beta-barrel" evidence="1">
    <location>
        <begin position="66"/>
        <end position="228"/>
    </location>
</feature>
<evidence type="ECO:0000259" key="1">
    <source>
        <dbReference type="Pfam" id="PF13568"/>
    </source>
</evidence>
<dbReference type="OrthoDB" id="997094at2"/>
<dbReference type="Proteomes" id="UP000321222">
    <property type="component" value="Chromosome"/>
</dbReference>
<dbReference type="KEGG" id="fak:FUA48_14995"/>
<evidence type="ECO:0000313" key="2">
    <source>
        <dbReference type="EMBL" id="QEE50838.1"/>
    </source>
</evidence>
<dbReference type="AlphaFoldDB" id="A0A5B9FYD3"/>
<reference evidence="2 3" key="1">
    <citation type="submission" date="2019-08" db="EMBL/GenBank/DDBJ databases">
        <title>Flavobacterium alkalisoli sp. nov., isolated from rhizosphere soil of Suaeda salsa.</title>
        <authorList>
            <person name="Sun J.-Q."/>
            <person name="Xu L."/>
        </authorList>
    </citation>
    <scope>NUCLEOTIDE SEQUENCE [LARGE SCALE GENOMIC DNA]</scope>
    <source>
        <strain evidence="2 3">XS-5</strain>
    </source>
</reference>
<proteinExistence type="predicted"/>
<dbReference type="Gene3D" id="2.40.160.20">
    <property type="match status" value="1"/>
</dbReference>